<sequence>LCNRIIIHHNSNIPKFRNSQCACCPQPLERYCDKCNAGYCAECCDRVHKNKVFASHTPIEAGGQNDHCALHPGVSPVSYCTECREMLYSL</sequence>
<reference evidence="1 2" key="1">
    <citation type="journal article" date="2018" name="PLoS ONE">
        <title>The draft genome of Kipferlia bialata reveals reductive genome evolution in fornicate parasites.</title>
        <authorList>
            <person name="Tanifuji G."/>
            <person name="Takabayashi S."/>
            <person name="Kume K."/>
            <person name="Takagi M."/>
            <person name="Nakayama T."/>
            <person name="Kamikawa R."/>
            <person name="Inagaki Y."/>
            <person name="Hashimoto T."/>
        </authorList>
    </citation>
    <scope>NUCLEOTIDE SEQUENCE [LARGE SCALE GENOMIC DNA]</scope>
    <source>
        <strain evidence="1">NY0173</strain>
    </source>
</reference>
<protein>
    <submittedName>
        <fullName evidence="1">Uncharacterized protein</fullName>
    </submittedName>
</protein>
<comment type="caution">
    <text evidence="1">The sequence shown here is derived from an EMBL/GenBank/DDBJ whole genome shotgun (WGS) entry which is preliminary data.</text>
</comment>
<feature type="non-terminal residue" evidence="1">
    <location>
        <position position="1"/>
    </location>
</feature>
<evidence type="ECO:0000313" key="2">
    <source>
        <dbReference type="Proteomes" id="UP000265618"/>
    </source>
</evidence>
<organism evidence="1 2">
    <name type="scientific">Kipferlia bialata</name>
    <dbReference type="NCBI Taxonomy" id="797122"/>
    <lineage>
        <taxon>Eukaryota</taxon>
        <taxon>Metamonada</taxon>
        <taxon>Carpediemonas-like organisms</taxon>
        <taxon>Kipferlia</taxon>
    </lineage>
</organism>
<accession>A0A9K3GR60</accession>
<dbReference type="AlphaFoldDB" id="A0A9K3GR60"/>
<dbReference type="EMBL" id="BDIP01007796">
    <property type="protein sequence ID" value="GIQ91481.1"/>
    <property type="molecule type" value="Genomic_DNA"/>
</dbReference>
<name>A0A9K3GR60_9EUKA</name>
<evidence type="ECO:0000313" key="1">
    <source>
        <dbReference type="EMBL" id="GIQ91481.1"/>
    </source>
</evidence>
<proteinExistence type="predicted"/>
<keyword evidence="2" id="KW-1185">Reference proteome</keyword>
<feature type="non-terminal residue" evidence="1">
    <location>
        <position position="90"/>
    </location>
</feature>
<dbReference type="Proteomes" id="UP000265618">
    <property type="component" value="Unassembled WGS sequence"/>
</dbReference>
<gene>
    <name evidence="1" type="ORF">KIPB_014757</name>
</gene>